<dbReference type="InterPro" id="IPR041633">
    <property type="entry name" value="Polbeta"/>
</dbReference>
<sequence length="173" mass="19913">MARIKPLKGPKMKPAAKPVASPGSGARITCKAWRETKTSGPRAPRDSTRVRSASRLSQIRAKVSSMGLPPELSSALKAYFKEKRDVKKVILFGSRASSEESRRSDVDLLIVIDHPRPYLERLEEFRDLLLRFPRFEWDLLVWTEEELSVHGERPFMREILRKGRIIYERAEDP</sequence>
<dbReference type="SUPFAM" id="SSF81301">
    <property type="entry name" value="Nucleotidyltransferase"/>
    <property type="match status" value="1"/>
</dbReference>
<dbReference type="Gene3D" id="3.30.460.10">
    <property type="entry name" value="Beta Polymerase, domain 2"/>
    <property type="match status" value="1"/>
</dbReference>
<dbReference type="EMBL" id="DRMH01000126">
    <property type="protein sequence ID" value="HFC98603.1"/>
    <property type="molecule type" value="Genomic_DNA"/>
</dbReference>
<feature type="compositionally biased region" description="Basic residues" evidence="1">
    <location>
        <begin position="1"/>
        <end position="11"/>
    </location>
</feature>
<feature type="compositionally biased region" description="Basic and acidic residues" evidence="1">
    <location>
        <begin position="32"/>
        <end position="49"/>
    </location>
</feature>
<dbReference type="PANTHER" id="PTHR33933:SF1">
    <property type="entry name" value="PROTEIN ADENYLYLTRANSFERASE MNTA-RELATED"/>
    <property type="match status" value="1"/>
</dbReference>
<accession>A0A7C3GV95</accession>
<proteinExistence type="predicted"/>
<evidence type="ECO:0000256" key="1">
    <source>
        <dbReference type="SAM" id="MobiDB-lite"/>
    </source>
</evidence>
<reference evidence="3" key="1">
    <citation type="journal article" date="2020" name="mSystems">
        <title>Genome- and Community-Level Interaction Insights into Carbon Utilization and Element Cycling Functions of Hydrothermarchaeota in Hydrothermal Sediment.</title>
        <authorList>
            <person name="Zhou Z."/>
            <person name="Liu Y."/>
            <person name="Xu W."/>
            <person name="Pan J."/>
            <person name="Luo Z.H."/>
            <person name="Li M."/>
        </authorList>
    </citation>
    <scope>NUCLEOTIDE SEQUENCE [LARGE SCALE GENOMIC DNA]</scope>
    <source>
        <strain evidence="3">HyVt-483</strain>
    </source>
</reference>
<dbReference type="AlphaFoldDB" id="A0A7C3GV95"/>
<dbReference type="InterPro" id="IPR052548">
    <property type="entry name" value="Type_VII_TA_antitoxin"/>
</dbReference>
<evidence type="ECO:0000313" key="3">
    <source>
        <dbReference type="EMBL" id="HFC98603.1"/>
    </source>
</evidence>
<feature type="domain" description="Polymerase beta nucleotidyltransferase" evidence="2">
    <location>
        <begin position="76"/>
        <end position="171"/>
    </location>
</feature>
<protein>
    <submittedName>
        <fullName evidence="3">Nucleotidyltransferase domain-containing protein</fullName>
    </submittedName>
</protein>
<dbReference type="Pfam" id="PF18765">
    <property type="entry name" value="Polbeta"/>
    <property type="match status" value="1"/>
</dbReference>
<evidence type="ECO:0000259" key="2">
    <source>
        <dbReference type="Pfam" id="PF18765"/>
    </source>
</evidence>
<dbReference type="PANTHER" id="PTHR33933">
    <property type="entry name" value="NUCLEOTIDYLTRANSFERASE"/>
    <property type="match status" value="1"/>
</dbReference>
<dbReference type="InterPro" id="IPR043519">
    <property type="entry name" value="NT_sf"/>
</dbReference>
<organism evidence="3">
    <name type="scientific">Thermosulfurimonas dismutans</name>
    <dbReference type="NCBI Taxonomy" id="999894"/>
    <lineage>
        <taxon>Bacteria</taxon>
        <taxon>Pseudomonadati</taxon>
        <taxon>Thermodesulfobacteriota</taxon>
        <taxon>Thermodesulfobacteria</taxon>
        <taxon>Thermodesulfobacteriales</taxon>
        <taxon>Thermodesulfobacteriaceae</taxon>
        <taxon>Thermosulfurimonas</taxon>
    </lineage>
</organism>
<comment type="caution">
    <text evidence="3">The sequence shown here is derived from an EMBL/GenBank/DDBJ whole genome shotgun (WGS) entry which is preliminary data.</text>
</comment>
<dbReference type="Proteomes" id="UP000886043">
    <property type="component" value="Unassembled WGS sequence"/>
</dbReference>
<feature type="region of interest" description="Disordered" evidence="1">
    <location>
        <begin position="1"/>
        <end position="51"/>
    </location>
</feature>
<dbReference type="CDD" id="cd05403">
    <property type="entry name" value="NT_KNTase_like"/>
    <property type="match status" value="1"/>
</dbReference>
<name>A0A7C3GV95_9BACT</name>
<gene>
    <name evidence="3" type="ORF">ENJ40_09165</name>
</gene>